<dbReference type="EMBL" id="NGOH01000110">
    <property type="protein sequence ID" value="OYS10419.1"/>
    <property type="molecule type" value="Genomic_DNA"/>
</dbReference>
<feature type="region of interest" description="Disordered" evidence="1">
    <location>
        <begin position="163"/>
        <end position="195"/>
    </location>
</feature>
<evidence type="ECO:0000256" key="1">
    <source>
        <dbReference type="SAM" id="MobiDB-lite"/>
    </source>
</evidence>
<organism evidence="2 3">
    <name type="scientific">Lactobacillus johnsonii</name>
    <dbReference type="NCBI Taxonomy" id="33959"/>
    <lineage>
        <taxon>Bacteria</taxon>
        <taxon>Bacillati</taxon>
        <taxon>Bacillota</taxon>
        <taxon>Bacilli</taxon>
        <taxon>Lactobacillales</taxon>
        <taxon>Lactobacillaceae</taxon>
        <taxon>Lactobacillus</taxon>
    </lineage>
</organism>
<name>A0A9X6NXG9_LACJH</name>
<accession>A0A9X6NXG9</accession>
<dbReference type="AlphaFoldDB" id="A0A9X6NXG9"/>
<dbReference type="RefSeq" id="WP_094497019.1">
    <property type="nucleotide sequence ID" value="NZ_NGOD01000073.1"/>
</dbReference>
<evidence type="ECO:0000313" key="2">
    <source>
        <dbReference type="EMBL" id="OYS10419.1"/>
    </source>
</evidence>
<keyword evidence="2" id="KW-0238">DNA-binding</keyword>
<comment type="caution">
    <text evidence="2">The sequence shown here is derived from an EMBL/GenBank/DDBJ whole genome shotgun (WGS) entry which is preliminary data.</text>
</comment>
<dbReference type="Proteomes" id="UP000215693">
    <property type="component" value="Unassembled WGS sequence"/>
</dbReference>
<gene>
    <name evidence="2" type="ORF">CBF50_08920</name>
</gene>
<sequence length="195" mass="21608">MGLLEALNKVKSEKYDPKKDDISSGFQPIPDGTYTVTLSGVNHGVWEKSGTDFVRFSFDVVTGEQAGRQEHITPILASKKSNGDPMPESVLARSIKMVQKIGAMVGFDVPDKVFMGANESEDYEMIQNEFREAGVIGKLLKLTIKSTPNKKDPDNPWRNYKFEEAEQPTTANVEDPFKDAATGMEITDDDLPFGK</sequence>
<protein>
    <submittedName>
        <fullName evidence="2">Single-stranded DNA-binding protein</fullName>
    </submittedName>
</protein>
<evidence type="ECO:0000313" key="3">
    <source>
        <dbReference type="Proteomes" id="UP000215693"/>
    </source>
</evidence>
<proteinExistence type="predicted"/>
<dbReference type="GO" id="GO:0003677">
    <property type="term" value="F:DNA binding"/>
    <property type="evidence" value="ECO:0007669"/>
    <property type="project" value="UniProtKB-KW"/>
</dbReference>
<reference evidence="2 3" key="1">
    <citation type="submission" date="2017-04" db="EMBL/GenBank/DDBJ databases">
        <authorList>
            <person name="Lin X.B."/>
            <person name="Stothard P."/>
            <person name="Tasseva G."/>
            <person name="Walter J."/>
        </authorList>
    </citation>
    <scope>NUCLEOTIDE SEQUENCE [LARGE SCALE GENOMIC DNA]</scope>
    <source>
        <strain evidence="2 3">117c</strain>
    </source>
</reference>
<feature type="compositionally biased region" description="Acidic residues" evidence="1">
    <location>
        <begin position="186"/>
        <end position="195"/>
    </location>
</feature>
<reference evidence="2 3" key="2">
    <citation type="submission" date="2017-09" db="EMBL/GenBank/DDBJ databases">
        <title>Tripartite evolution among Lactobacillus johnsonii, Lactobacillus taiwanensis, Lactobacillus reuteri and their rodent host.</title>
        <authorList>
            <person name="Wang T."/>
            <person name="Knowles S."/>
            <person name="Cheng C."/>
        </authorList>
    </citation>
    <scope>NUCLEOTIDE SEQUENCE [LARGE SCALE GENOMIC DNA]</scope>
    <source>
        <strain evidence="2 3">117c</strain>
    </source>
</reference>